<dbReference type="AlphaFoldDB" id="A0AAD9L2V7"/>
<accession>A0AAD9L2V7</accession>
<proteinExistence type="predicted"/>
<evidence type="ECO:0000256" key="1">
    <source>
        <dbReference type="SAM" id="SignalP"/>
    </source>
</evidence>
<evidence type="ECO:0008006" key="4">
    <source>
        <dbReference type="Google" id="ProtNLM"/>
    </source>
</evidence>
<feature type="chain" id="PRO_5042205021" description="Secreted protein" evidence="1">
    <location>
        <begin position="19"/>
        <end position="147"/>
    </location>
</feature>
<name>A0AAD9L2V7_RIDPI</name>
<feature type="signal peptide" evidence="1">
    <location>
        <begin position="1"/>
        <end position="18"/>
    </location>
</feature>
<evidence type="ECO:0000313" key="3">
    <source>
        <dbReference type="Proteomes" id="UP001209878"/>
    </source>
</evidence>
<keyword evidence="1" id="KW-0732">Signal</keyword>
<dbReference type="Proteomes" id="UP001209878">
    <property type="component" value="Unassembled WGS sequence"/>
</dbReference>
<gene>
    <name evidence="2" type="ORF">NP493_361g02021</name>
</gene>
<dbReference type="EMBL" id="JAODUO010000362">
    <property type="protein sequence ID" value="KAK2182217.1"/>
    <property type="molecule type" value="Genomic_DNA"/>
</dbReference>
<organism evidence="2 3">
    <name type="scientific">Ridgeia piscesae</name>
    <name type="common">Tubeworm</name>
    <dbReference type="NCBI Taxonomy" id="27915"/>
    <lineage>
        <taxon>Eukaryota</taxon>
        <taxon>Metazoa</taxon>
        <taxon>Spiralia</taxon>
        <taxon>Lophotrochozoa</taxon>
        <taxon>Annelida</taxon>
        <taxon>Polychaeta</taxon>
        <taxon>Sedentaria</taxon>
        <taxon>Canalipalpata</taxon>
        <taxon>Sabellida</taxon>
        <taxon>Siboglinidae</taxon>
        <taxon>Ridgeia</taxon>
    </lineage>
</organism>
<evidence type="ECO:0000313" key="2">
    <source>
        <dbReference type="EMBL" id="KAK2182217.1"/>
    </source>
</evidence>
<keyword evidence="3" id="KW-1185">Reference proteome</keyword>
<reference evidence="2" key="1">
    <citation type="journal article" date="2023" name="Mol. Biol. Evol.">
        <title>Third-Generation Sequencing Reveals the Adaptive Role of the Epigenome in Three Deep-Sea Polychaetes.</title>
        <authorList>
            <person name="Perez M."/>
            <person name="Aroh O."/>
            <person name="Sun Y."/>
            <person name="Lan Y."/>
            <person name="Juniper S.K."/>
            <person name="Young C.R."/>
            <person name="Angers B."/>
            <person name="Qian P.Y."/>
        </authorList>
    </citation>
    <scope>NUCLEOTIDE SEQUENCE</scope>
    <source>
        <strain evidence="2">R07B-5</strain>
    </source>
</reference>
<sequence>MCFTSMLSVICSFSAVSASTPLLRPPLNTLVPSAISALPKSPWSSCLRLALSLWCSWSPTEGDTIPPNVGLRGVVSLESPAAYAMLALPTCLRFARWKPPLSQGLAPSSMIRSPPMSIFVRSTESTCVLNNCNKQPSVTVDMYLLNK</sequence>
<comment type="caution">
    <text evidence="2">The sequence shown here is derived from an EMBL/GenBank/DDBJ whole genome shotgun (WGS) entry which is preliminary data.</text>
</comment>
<protein>
    <recommendedName>
        <fullName evidence="4">Secreted protein</fullName>
    </recommendedName>
</protein>